<comment type="caution">
    <text evidence="1">The sequence shown here is derived from an EMBL/GenBank/DDBJ whole genome shotgun (WGS) entry which is preliminary data.</text>
</comment>
<evidence type="ECO:0000313" key="2">
    <source>
        <dbReference type="Proteomes" id="UP000265520"/>
    </source>
</evidence>
<evidence type="ECO:0000313" key="1">
    <source>
        <dbReference type="EMBL" id="MCI59915.1"/>
    </source>
</evidence>
<name>A0A392TJ18_9FABA</name>
<sequence length="42" mass="4339">MTKGEKSDACSVVGAVRGGLGARRRRVPGLEILDMLLAQGAV</sequence>
<protein>
    <submittedName>
        <fullName evidence="1">Uncharacterized protein</fullName>
    </submittedName>
</protein>
<organism evidence="1 2">
    <name type="scientific">Trifolium medium</name>
    <dbReference type="NCBI Taxonomy" id="97028"/>
    <lineage>
        <taxon>Eukaryota</taxon>
        <taxon>Viridiplantae</taxon>
        <taxon>Streptophyta</taxon>
        <taxon>Embryophyta</taxon>
        <taxon>Tracheophyta</taxon>
        <taxon>Spermatophyta</taxon>
        <taxon>Magnoliopsida</taxon>
        <taxon>eudicotyledons</taxon>
        <taxon>Gunneridae</taxon>
        <taxon>Pentapetalae</taxon>
        <taxon>rosids</taxon>
        <taxon>fabids</taxon>
        <taxon>Fabales</taxon>
        <taxon>Fabaceae</taxon>
        <taxon>Papilionoideae</taxon>
        <taxon>50 kb inversion clade</taxon>
        <taxon>NPAAA clade</taxon>
        <taxon>Hologalegina</taxon>
        <taxon>IRL clade</taxon>
        <taxon>Trifolieae</taxon>
        <taxon>Trifolium</taxon>
    </lineage>
</organism>
<reference evidence="1 2" key="1">
    <citation type="journal article" date="2018" name="Front. Plant Sci.">
        <title>Red Clover (Trifolium pratense) and Zigzag Clover (T. medium) - A Picture of Genomic Similarities and Differences.</title>
        <authorList>
            <person name="Dluhosova J."/>
            <person name="Istvanek J."/>
            <person name="Nedelnik J."/>
            <person name="Repkova J."/>
        </authorList>
    </citation>
    <scope>NUCLEOTIDE SEQUENCE [LARGE SCALE GENOMIC DNA]</scope>
    <source>
        <strain evidence="2">cv. 10/8</strain>
        <tissue evidence="1">Leaf</tissue>
    </source>
</reference>
<dbReference type="AlphaFoldDB" id="A0A392TJ18"/>
<keyword evidence="2" id="KW-1185">Reference proteome</keyword>
<accession>A0A392TJ18</accession>
<dbReference type="Proteomes" id="UP000265520">
    <property type="component" value="Unassembled WGS sequence"/>
</dbReference>
<proteinExistence type="predicted"/>
<dbReference type="EMBL" id="LXQA010571984">
    <property type="protein sequence ID" value="MCI59915.1"/>
    <property type="molecule type" value="Genomic_DNA"/>
</dbReference>